<reference evidence="4" key="1">
    <citation type="submission" date="2018-11" db="EMBL/GenBank/DDBJ databases">
        <authorList>
            <person name="Alioto T."/>
            <person name="Alioto T."/>
        </authorList>
    </citation>
    <scope>NUCLEOTIDE SEQUENCE</scope>
</reference>
<organism evidence="4 5">
    <name type="scientific">Mytilus galloprovincialis</name>
    <name type="common">Mediterranean mussel</name>
    <dbReference type="NCBI Taxonomy" id="29158"/>
    <lineage>
        <taxon>Eukaryota</taxon>
        <taxon>Metazoa</taxon>
        <taxon>Spiralia</taxon>
        <taxon>Lophotrochozoa</taxon>
        <taxon>Mollusca</taxon>
        <taxon>Bivalvia</taxon>
        <taxon>Autobranchia</taxon>
        <taxon>Pteriomorphia</taxon>
        <taxon>Mytilida</taxon>
        <taxon>Mytiloidea</taxon>
        <taxon>Mytilidae</taxon>
        <taxon>Mytilinae</taxon>
        <taxon>Mytilus</taxon>
    </lineage>
</organism>
<keyword evidence="5" id="KW-1185">Reference proteome</keyword>
<dbReference type="Gene3D" id="1.25.40.20">
    <property type="entry name" value="Ankyrin repeat-containing domain"/>
    <property type="match status" value="1"/>
</dbReference>
<protein>
    <recommendedName>
        <fullName evidence="3">DDE Tnp4 domain-containing protein</fullName>
    </recommendedName>
</protein>
<dbReference type="SUPFAM" id="SSF48403">
    <property type="entry name" value="Ankyrin repeat"/>
    <property type="match status" value="1"/>
</dbReference>
<keyword evidence="2" id="KW-0479">Metal-binding</keyword>
<dbReference type="GO" id="GO:0046872">
    <property type="term" value="F:metal ion binding"/>
    <property type="evidence" value="ECO:0007669"/>
    <property type="project" value="UniProtKB-KW"/>
</dbReference>
<evidence type="ECO:0000313" key="4">
    <source>
        <dbReference type="EMBL" id="VDI05213.1"/>
    </source>
</evidence>
<dbReference type="Pfam" id="PF13359">
    <property type="entry name" value="DDE_Tnp_4"/>
    <property type="match status" value="1"/>
</dbReference>
<dbReference type="InterPro" id="IPR036770">
    <property type="entry name" value="Ankyrin_rpt-contain_sf"/>
</dbReference>
<dbReference type="PANTHER" id="PTHR23080">
    <property type="entry name" value="THAP DOMAIN PROTEIN"/>
    <property type="match status" value="1"/>
</dbReference>
<dbReference type="AlphaFoldDB" id="A0A8B6CIM6"/>
<proteinExistence type="predicted"/>
<dbReference type="InterPro" id="IPR027806">
    <property type="entry name" value="HARBI1_dom"/>
</dbReference>
<dbReference type="EMBL" id="UYJE01001785">
    <property type="protein sequence ID" value="VDI05213.1"/>
    <property type="molecule type" value="Genomic_DNA"/>
</dbReference>
<sequence length="211" mass="23510">MDGPTTLHQCLLKGDHCKIIELGLKIDHNDMTVNIQNSSGLTSLHLACQLERRKCTEILVNCPETDLNIPTLDGKLAEEMSNNKNIMKIIQRGRRENLSGTLAERKTLKKTATPSIFQWTEETSKTLNDMKRDKRHKDRNTVKVLVGCTPGGLVSFISPAYGGSASDRQITERSSLMNSCDPYDSIMADKGFSVQDLFATQNVAINMSTFF</sequence>
<accession>A0A8B6CIM6</accession>
<evidence type="ECO:0000259" key="3">
    <source>
        <dbReference type="Pfam" id="PF13359"/>
    </source>
</evidence>
<name>A0A8B6CIM6_MYTGA</name>
<dbReference type="Proteomes" id="UP000596742">
    <property type="component" value="Unassembled WGS sequence"/>
</dbReference>
<evidence type="ECO:0000313" key="5">
    <source>
        <dbReference type="Proteomes" id="UP000596742"/>
    </source>
</evidence>
<comment type="cofactor">
    <cofactor evidence="1">
        <name>a divalent metal cation</name>
        <dbReference type="ChEBI" id="CHEBI:60240"/>
    </cofactor>
</comment>
<feature type="domain" description="DDE Tnp4" evidence="3">
    <location>
        <begin position="135"/>
        <end position="197"/>
    </location>
</feature>
<evidence type="ECO:0000256" key="2">
    <source>
        <dbReference type="ARBA" id="ARBA00022723"/>
    </source>
</evidence>
<dbReference type="PANTHER" id="PTHR23080:SF141">
    <property type="entry name" value="TRANSPOSASE HELIX-TURN-HELIX DOMAIN-CONTAINING PROTEIN"/>
    <property type="match status" value="1"/>
</dbReference>
<evidence type="ECO:0000256" key="1">
    <source>
        <dbReference type="ARBA" id="ARBA00001968"/>
    </source>
</evidence>
<gene>
    <name evidence="4" type="ORF">MGAL_10B020431</name>
</gene>
<comment type="caution">
    <text evidence="4">The sequence shown here is derived from an EMBL/GenBank/DDBJ whole genome shotgun (WGS) entry which is preliminary data.</text>
</comment>
<dbReference type="OrthoDB" id="6120417at2759"/>